<accession>A0ABT7V9I1</accession>
<evidence type="ECO:0000256" key="1">
    <source>
        <dbReference type="SAM" id="Phobius"/>
    </source>
</evidence>
<evidence type="ECO:0000313" key="3">
    <source>
        <dbReference type="Proteomes" id="UP001529421"/>
    </source>
</evidence>
<proteinExistence type="predicted"/>
<keyword evidence="1" id="KW-1133">Transmembrane helix</keyword>
<comment type="caution">
    <text evidence="2">The sequence shown here is derived from an EMBL/GenBank/DDBJ whole genome shotgun (WGS) entry which is preliminary data.</text>
</comment>
<evidence type="ECO:0000313" key="2">
    <source>
        <dbReference type="EMBL" id="MDM8275158.1"/>
    </source>
</evidence>
<keyword evidence="1" id="KW-0472">Membrane</keyword>
<gene>
    <name evidence="2" type="ORF">QUW28_06555</name>
</gene>
<feature type="transmembrane region" description="Helical" evidence="1">
    <location>
        <begin position="12"/>
        <end position="36"/>
    </location>
</feature>
<dbReference type="Gene3D" id="6.10.250.2870">
    <property type="match status" value="1"/>
</dbReference>
<keyword evidence="1" id="KW-0812">Transmembrane</keyword>
<dbReference type="Proteomes" id="UP001529421">
    <property type="component" value="Unassembled WGS sequence"/>
</dbReference>
<name>A0ABT7V9I1_9ACTN</name>
<keyword evidence="3" id="KW-1185">Reference proteome</keyword>
<reference evidence="3" key="1">
    <citation type="submission" date="2023-06" db="EMBL/GenBank/DDBJ databases">
        <title>Identification and characterization of horizontal gene transfer across gut microbiota members of farm animals based on homology search.</title>
        <authorList>
            <person name="Zeman M."/>
            <person name="Kubasova T."/>
            <person name="Jahodarova E."/>
            <person name="Nykrynova M."/>
            <person name="Rychlik I."/>
        </authorList>
    </citation>
    <scope>NUCLEOTIDE SEQUENCE [LARGE SCALE GENOMIC DNA]</scope>
    <source>
        <strain evidence="3">154_Feed</strain>
    </source>
</reference>
<feature type="transmembrane region" description="Helical" evidence="1">
    <location>
        <begin position="43"/>
        <end position="63"/>
    </location>
</feature>
<feature type="transmembrane region" description="Helical" evidence="1">
    <location>
        <begin position="109"/>
        <end position="128"/>
    </location>
</feature>
<protein>
    <submittedName>
        <fullName evidence="2">Uncharacterized protein</fullName>
    </submittedName>
</protein>
<dbReference type="RefSeq" id="WP_289545208.1">
    <property type="nucleotide sequence ID" value="NZ_JAUDDZ010000008.1"/>
</dbReference>
<dbReference type="EMBL" id="JAUDDZ010000008">
    <property type="protein sequence ID" value="MDM8275158.1"/>
    <property type="molecule type" value="Genomic_DNA"/>
</dbReference>
<feature type="non-terminal residue" evidence="2">
    <location>
        <position position="414"/>
    </location>
</feature>
<sequence>MEVLFHLNDVSLLLLGTACLSAMALQGAHLFVLALWRESPMRVGTLVYEALLMVHLLLASVILREACANYAYVSLWSRSFCVPAIDASWVNVAPVLWGTILALVARRPIMVAELVVMACWLPPFVWLLGSAWPWVVAIGVAFMTSRSLACVALDYRRGGELVTRFSLAEVVNTAQEGILCYKADGRILVMNDAMRGLLETLGCRSVLVDACEVRRILLSDAREIHECMLDANGDVGEAWITAPNSTRWRLVFDVVRLGMGHCGRVIATDVTELMKLNEELDATNAELALVEDHLRASLAVVDATAELDALAHMRARVHDVIGQRLSILHRALEDGDLSRSHLGNLREMVDTIMADLAMREQADPKADLMSVIEAFELIGVGIDVSGSLPDRDEVADAFVRVVREAVTNAVRHAR</sequence>
<feature type="transmembrane region" description="Helical" evidence="1">
    <location>
        <begin position="75"/>
        <end position="97"/>
    </location>
</feature>
<organism evidence="2 3">
    <name type="scientific">Enorma phocaeensis</name>
    <dbReference type="NCBI Taxonomy" id="1871019"/>
    <lineage>
        <taxon>Bacteria</taxon>
        <taxon>Bacillati</taxon>
        <taxon>Actinomycetota</taxon>
        <taxon>Coriobacteriia</taxon>
        <taxon>Coriobacteriales</taxon>
        <taxon>Coriobacteriaceae</taxon>
        <taxon>Enorma</taxon>
    </lineage>
</organism>